<comment type="caution">
    <text evidence="7">The sequence shown here is derived from an EMBL/GenBank/DDBJ whole genome shotgun (WGS) entry which is preliminary data.</text>
</comment>
<dbReference type="EMBL" id="MCGT01000020">
    <property type="protein sequence ID" value="ORX51542.1"/>
    <property type="molecule type" value="Genomic_DNA"/>
</dbReference>
<evidence type="ECO:0000259" key="6">
    <source>
        <dbReference type="PROSITE" id="PS50913"/>
    </source>
</evidence>
<keyword evidence="2" id="KW-0333">Golgi apparatus</keyword>
<name>A0A1X2GDU2_9FUNG</name>
<dbReference type="OrthoDB" id="425925at2759"/>
<dbReference type="Proteomes" id="UP000242146">
    <property type="component" value="Unassembled WGS sequence"/>
</dbReference>
<comment type="subcellular location">
    <subcellularLocation>
        <location evidence="1">Golgi apparatus</location>
    </subcellularLocation>
</comment>
<feature type="compositionally biased region" description="Basic and acidic residues" evidence="5">
    <location>
        <begin position="268"/>
        <end position="283"/>
    </location>
</feature>
<feature type="region of interest" description="Disordered" evidence="5">
    <location>
        <begin position="258"/>
        <end position="283"/>
    </location>
</feature>
<dbReference type="Pfam" id="PF10375">
    <property type="entry name" value="GRAB"/>
    <property type="match status" value="1"/>
</dbReference>
<dbReference type="GO" id="GO:0005794">
    <property type="term" value="C:Golgi apparatus"/>
    <property type="evidence" value="ECO:0007669"/>
    <property type="project" value="UniProtKB-SubCell"/>
</dbReference>
<dbReference type="AlphaFoldDB" id="A0A1X2GDU2"/>
<reference evidence="7 8" key="1">
    <citation type="submission" date="2016-07" db="EMBL/GenBank/DDBJ databases">
        <title>Pervasive Adenine N6-methylation of Active Genes in Fungi.</title>
        <authorList>
            <consortium name="DOE Joint Genome Institute"/>
            <person name="Mondo S.J."/>
            <person name="Dannebaum R.O."/>
            <person name="Kuo R.C."/>
            <person name="Labutti K."/>
            <person name="Haridas S."/>
            <person name="Kuo A."/>
            <person name="Salamov A."/>
            <person name="Ahrendt S.R."/>
            <person name="Lipzen A."/>
            <person name="Sullivan W."/>
            <person name="Andreopoulos W.B."/>
            <person name="Clum A."/>
            <person name="Lindquist E."/>
            <person name="Daum C."/>
            <person name="Ramamoorthy G.K."/>
            <person name="Gryganskyi A."/>
            <person name="Culley D."/>
            <person name="Magnuson J.K."/>
            <person name="James T.Y."/>
            <person name="O'Malley M.A."/>
            <person name="Stajich J.E."/>
            <person name="Spatafora J.W."/>
            <person name="Visel A."/>
            <person name="Grigoriev I.V."/>
        </authorList>
    </citation>
    <scope>NUCLEOTIDE SEQUENCE [LARGE SCALE GENOMIC DNA]</scope>
    <source>
        <strain evidence="7 8">NRRL 3301</strain>
    </source>
</reference>
<dbReference type="InterPro" id="IPR019459">
    <property type="entry name" value="GRAB"/>
</dbReference>
<sequence length="283" mass="32848">MRVNDLSAELDMTKTQLDEMRSAMVTRDQEANQQLDAKEKTVVQLQRHVETLQGERDELEMHAMDLDARCHQIQEEYEANLAELTRCKKQMEMDMESSASERASLLNLQSVLEEFQTSKDAEVQAAVEHIERQLDHAKKSWTEYEQRATIAESTLEKFQQDMAKTQQYEREVKEKTLLIGKLRHEAIILNEHLVEAMRRLKEETSESNVDRQLVTNLVVGFFNAPRGDRKRFDILSIIANVLQMTEEQKEQVGLIRMKANGQPGWQGPKHESPKEVRKVGDRD</sequence>
<dbReference type="PANTHER" id="PTHR18921:SF2">
    <property type="entry name" value="THYROID RECEPTOR-INTERACTING PROTEIN 11"/>
    <property type="match status" value="1"/>
</dbReference>
<keyword evidence="3 4" id="KW-0175">Coiled coil</keyword>
<evidence type="ECO:0000256" key="2">
    <source>
        <dbReference type="ARBA" id="ARBA00023034"/>
    </source>
</evidence>
<dbReference type="PROSITE" id="PS50913">
    <property type="entry name" value="GRIP"/>
    <property type="match status" value="1"/>
</dbReference>
<keyword evidence="8" id="KW-1185">Reference proteome</keyword>
<evidence type="ECO:0000256" key="1">
    <source>
        <dbReference type="ARBA" id="ARBA00004555"/>
    </source>
</evidence>
<gene>
    <name evidence="7" type="ORF">DM01DRAFT_266050</name>
</gene>
<dbReference type="PANTHER" id="PTHR18921">
    <property type="entry name" value="MYOSIN HEAVY CHAIN - RELATED"/>
    <property type="match status" value="1"/>
</dbReference>
<dbReference type="GO" id="GO:0031267">
    <property type="term" value="F:small GTPase binding"/>
    <property type="evidence" value="ECO:0007669"/>
    <property type="project" value="TreeGrafter"/>
</dbReference>
<feature type="coiled-coil region" evidence="4">
    <location>
        <begin position="3"/>
        <end position="94"/>
    </location>
</feature>
<dbReference type="GO" id="GO:0006888">
    <property type="term" value="P:endoplasmic reticulum to Golgi vesicle-mediated transport"/>
    <property type="evidence" value="ECO:0007669"/>
    <property type="project" value="TreeGrafter"/>
</dbReference>
<dbReference type="InterPro" id="IPR000237">
    <property type="entry name" value="GRIP_dom"/>
</dbReference>
<proteinExistence type="predicted"/>
<evidence type="ECO:0000313" key="7">
    <source>
        <dbReference type="EMBL" id="ORX51542.1"/>
    </source>
</evidence>
<dbReference type="STRING" id="101127.A0A1X2GDU2"/>
<dbReference type="GO" id="GO:0007030">
    <property type="term" value="P:Golgi organization"/>
    <property type="evidence" value="ECO:0007669"/>
    <property type="project" value="TreeGrafter"/>
</dbReference>
<evidence type="ECO:0000256" key="5">
    <source>
        <dbReference type="SAM" id="MobiDB-lite"/>
    </source>
</evidence>
<evidence type="ECO:0000256" key="4">
    <source>
        <dbReference type="SAM" id="Coils"/>
    </source>
</evidence>
<organism evidence="7 8">
    <name type="scientific">Hesseltinella vesiculosa</name>
    <dbReference type="NCBI Taxonomy" id="101127"/>
    <lineage>
        <taxon>Eukaryota</taxon>
        <taxon>Fungi</taxon>
        <taxon>Fungi incertae sedis</taxon>
        <taxon>Mucoromycota</taxon>
        <taxon>Mucoromycotina</taxon>
        <taxon>Mucoromycetes</taxon>
        <taxon>Mucorales</taxon>
        <taxon>Cunninghamellaceae</taxon>
        <taxon>Hesseltinella</taxon>
    </lineage>
</organism>
<evidence type="ECO:0000256" key="3">
    <source>
        <dbReference type="ARBA" id="ARBA00023054"/>
    </source>
</evidence>
<protein>
    <recommendedName>
        <fullName evidence="6">GRIP domain-containing protein</fullName>
    </recommendedName>
</protein>
<evidence type="ECO:0000313" key="8">
    <source>
        <dbReference type="Proteomes" id="UP000242146"/>
    </source>
</evidence>
<accession>A0A1X2GDU2</accession>
<feature type="domain" description="GRIP" evidence="6">
    <location>
        <begin position="204"/>
        <end position="255"/>
    </location>
</feature>